<dbReference type="Proteomes" id="UP001292094">
    <property type="component" value="Unassembled WGS sequence"/>
</dbReference>
<dbReference type="GO" id="GO:0005615">
    <property type="term" value="C:extracellular space"/>
    <property type="evidence" value="ECO:0007669"/>
    <property type="project" value="TreeGrafter"/>
</dbReference>
<evidence type="ECO:0000256" key="4">
    <source>
        <dbReference type="SAM" id="SignalP"/>
    </source>
</evidence>
<feature type="compositionally biased region" description="Low complexity" evidence="3">
    <location>
        <begin position="159"/>
        <end position="238"/>
    </location>
</feature>
<feature type="compositionally biased region" description="Low complexity" evidence="3">
    <location>
        <begin position="954"/>
        <end position="968"/>
    </location>
</feature>
<feature type="compositionally biased region" description="Low complexity" evidence="3">
    <location>
        <begin position="304"/>
        <end position="333"/>
    </location>
</feature>
<dbReference type="Pfam" id="PF00379">
    <property type="entry name" value="Chitin_bind_4"/>
    <property type="match status" value="1"/>
</dbReference>
<dbReference type="PANTHER" id="PTHR12236">
    <property type="entry name" value="STRUCTURAL CONTITUENT OF CUTICLE"/>
    <property type="match status" value="1"/>
</dbReference>
<feature type="compositionally biased region" description="Basic and acidic residues" evidence="3">
    <location>
        <begin position="732"/>
        <end position="742"/>
    </location>
</feature>
<keyword evidence="4" id="KW-0732">Signal</keyword>
<keyword evidence="1 2" id="KW-0193">Cuticle</keyword>
<feature type="chain" id="PRO_5042245984" evidence="4">
    <location>
        <begin position="19"/>
        <end position="1083"/>
    </location>
</feature>
<evidence type="ECO:0000256" key="3">
    <source>
        <dbReference type="SAM" id="MobiDB-lite"/>
    </source>
</evidence>
<dbReference type="PANTHER" id="PTHR12236:SF86">
    <property type="entry name" value="CCP84AC-RELATED"/>
    <property type="match status" value="1"/>
</dbReference>
<feature type="compositionally biased region" description="Low complexity" evidence="3">
    <location>
        <begin position="570"/>
        <end position="580"/>
    </location>
</feature>
<comment type="caution">
    <text evidence="5">The sequence shown here is derived from an EMBL/GenBank/DDBJ whole genome shotgun (WGS) entry which is preliminary data.</text>
</comment>
<gene>
    <name evidence="5" type="ORF">Pmani_031000</name>
</gene>
<dbReference type="PROSITE" id="PS00233">
    <property type="entry name" value="CHIT_BIND_RR_1"/>
    <property type="match status" value="1"/>
</dbReference>
<evidence type="ECO:0000313" key="5">
    <source>
        <dbReference type="EMBL" id="KAK4296510.1"/>
    </source>
</evidence>
<feature type="region of interest" description="Disordered" evidence="3">
    <location>
        <begin position="730"/>
        <end position="985"/>
    </location>
</feature>
<feature type="compositionally biased region" description="Polar residues" evidence="3">
    <location>
        <begin position="941"/>
        <end position="953"/>
    </location>
</feature>
<feature type="compositionally biased region" description="Polar residues" evidence="3">
    <location>
        <begin position="434"/>
        <end position="444"/>
    </location>
</feature>
<feature type="compositionally biased region" description="Low complexity" evidence="3">
    <location>
        <begin position="126"/>
        <end position="143"/>
    </location>
</feature>
<feature type="compositionally biased region" description="Polar residues" evidence="3">
    <location>
        <begin position="906"/>
        <end position="929"/>
    </location>
</feature>
<feature type="compositionally biased region" description="Polar residues" evidence="3">
    <location>
        <begin position="553"/>
        <end position="569"/>
    </location>
</feature>
<name>A0AAE1TVB7_9EUCA</name>
<feature type="compositionally biased region" description="Polar residues" evidence="3">
    <location>
        <begin position="504"/>
        <end position="515"/>
    </location>
</feature>
<evidence type="ECO:0000313" key="6">
    <source>
        <dbReference type="Proteomes" id="UP001292094"/>
    </source>
</evidence>
<feature type="compositionally biased region" description="Low complexity" evidence="3">
    <location>
        <begin position="386"/>
        <end position="433"/>
    </location>
</feature>
<feature type="compositionally biased region" description="Low complexity" evidence="3">
    <location>
        <begin position="482"/>
        <end position="503"/>
    </location>
</feature>
<feature type="compositionally biased region" description="Low complexity" evidence="3">
    <location>
        <begin position="786"/>
        <end position="834"/>
    </location>
</feature>
<feature type="region of interest" description="Disordered" evidence="3">
    <location>
        <begin position="126"/>
        <end position="239"/>
    </location>
</feature>
<feature type="signal peptide" evidence="4">
    <location>
        <begin position="1"/>
        <end position="18"/>
    </location>
</feature>
<dbReference type="GO" id="GO:0042302">
    <property type="term" value="F:structural constituent of cuticle"/>
    <property type="evidence" value="ECO:0007669"/>
    <property type="project" value="UniProtKB-UniRule"/>
</dbReference>
<organism evidence="5 6">
    <name type="scientific">Petrolisthes manimaculis</name>
    <dbReference type="NCBI Taxonomy" id="1843537"/>
    <lineage>
        <taxon>Eukaryota</taxon>
        <taxon>Metazoa</taxon>
        <taxon>Ecdysozoa</taxon>
        <taxon>Arthropoda</taxon>
        <taxon>Crustacea</taxon>
        <taxon>Multicrustacea</taxon>
        <taxon>Malacostraca</taxon>
        <taxon>Eumalacostraca</taxon>
        <taxon>Eucarida</taxon>
        <taxon>Decapoda</taxon>
        <taxon>Pleocyemata</taxon>
        <taxon>Anomura</taxon>
        <taxon>Galatheoidea</taxon>
        <taxon>Porcellanidae</taxon>
        <taxon>Petrolisthes</taxon>
    </lineage>
</organism>
<feature type="region of interest" description="Disordered" evidence="3">
    <location>
        <begin position="291"/>
        <end position="337"/>
    </location>
</feature>
<feature type="compositionally biased region" description="Polar residues" evidence="3">
    <location>
        <begin position="969"/>
        <end position="985"/>
    </location>
</feature>
<dbReference type="InterPro" id="IPR000618">
    <property type="entry name" value="Insect_cuticle"/>
</dbReference>
<dbReference type="InterPro" id="IPR031311">
    <property type="entry name" value="CHIT_BIND_RR_consensus"/>
</dbReference>
<feature type="compositionally biased region" description="Low complexity" evidence="3">
    <location>
        <begin position="1022"/>
        <end position="1032"/>
    </location>
</feature>
<feature type="compositionally biased region" description="Low complexity" evidence="3">
    <location>
        <begin position="589"/>
        <end position="635"/>
    </location>
</feature>
<dbReference type="AlphaFoldDB" id="A0AAE1TVB7"/>
<dbReference type="GO" id="GO:0031012">
    <property type="term" value="C:extracellular matrix"/>
    <property type="evidence" value="ECO:0007669"/>
    <property type="project" value="TreeGrafter"/>
</dbReference>
<feature type="region of interest" description="Disordered" evidence="3">
    <location>
        <begin position="999"/>
        <end position="1037"/>
    </location>
</feature>
<evidence type="ECO:0000256" key="1">
    <source>
        <dbReference type="ARBA" id="ARBA00022460"/>
    </source>
</evidence>
<feature type="compositionally biased region" description="Polar residues" evidence="3">
    <location>
        <begin position="645"/>
        <end position="674"/>
    </location>
</feature>
<feature type="region of interest" description="Disordered" evidence="3">
    <location>
        <begin position="386"/>
        <end position="674"/>
    </location>
</feature>
<dbReference type="EMBL" id="JAWZYT010003836">
    <property type="protein sequence ID" value="KAK4296510.1"/>
    <property type="molecule type" value="Genomic_DNA"/>
</dbReference>
<feature type="compositionally biased region" description="Polar residues" evidence="3">
    <location>
        <begin position="144"/>
        <end position="153"/>
    </location>
</feature>
<dbReference type="InterPro" id="IPR051217">
    <property type="entry name" value="Insect_Cuticle_Struc_Prot"/>
</dbReference>
<feature type="compositionally biased region" description="Low complexity" evidence="3">
    <location>
        <begin position="841"/>
        <end position="905"/>
    </location>
</feature>
<dbReference type="PROSITE" id="PS51155">
    <property type="entry name" value="CHIT_BIND_RR_2"/>
    <property type="match status" value="1"/>
</dbReference>
<feature type="compositionally biased region" description="Polar residues" evidence="3">
    <location>
        <begin position="469"/>
        <end position="481"/>
    </location>
</feature>
<accession>A0AAE1TVB7</accession>
<feature type="compositionally biased region" description="Polar residues" evidence="3">
    <location>
        <begin position="999"/>
        <end position="1021"/>
    </location>
</feature>
<reference evidence="5" key="1">
    <citation type="submission" date="2023-11" db="EMBL/GenBank/DDBJ databases">
        <title>Genome assemblies of two species of porcelain crab, Petrolisthes cinctipes and Petrolisthes manimaculis (Anomura: Porcellanidae).</title>
        <authorList>
            <person name="Angst P."/>
        </authorList>
    </citation>
    <scope>NUCLEOTIDE SEQUENCE</scope>
    <source>
        <strain evidence="5">PB745_02</strain>
        <tissue evidence="5">Gill</tissue>
    </source>
</reference>
<feature type="compositionally biased region" description="Polar residues" evidence="3">
    <location>
        <begin position="749"/>
        <end position="775"/>
    </location>
</feature>
<sequence length="1083" mass="112499">MDLTKLLVVSLTTTLVLGLPATLDVPQHDASLPKPSLMPSVLPKQQETHSNPRASFNYRYQVKATDTGDEKSHQETLENGVLVGSYSVVQPDGTLRTVTYRADDVSGFQAKVQFQENYADPLAFSPVSQSATSTSSTHSSSTSGGVTLASTVPSEFAPSKFSSTSTKRDFSSTSSRFTPSSAASQFDSSSAQKQSSSTSSRFTSGSTRPQFGSTFAHSSSLSGSASRSGATSSQQASSPLLANIGSTSKKSSLLPSSRFSSTNKASTRFTSSAASKIDVASSVDELASTTTQSKLSTGGGFGASSRTDSGFSTKSSSASRSSSSVAGSKFGSSTLSTTSDAKMNSAAAAHFGLQQSTRPKFRTAVGASLTPASTFVLSTGIFDSPSSGTLVSQTQSSTGTLSSRLSGGTSGQTQSSFSSSHSGVRSSDGSSRLQQVGSSIGSVTSEDHSRTTGTTTLSRVGSGALDKTPITSSHSRFTAETSASHKPGSISSGSTSLSRFSSGRITPQTDSQVTKLSKDHLRGTFSSSGSIDPSGRGDTATTSSSKFAIGTVGHTQSGLTDSRTISGTLDQSHSSVSQDSQTRRTGGISSSKLHSSSRFVGGGSSSQTGGSITRLSAGSSTLTGGTSVISGSSEGQTPRRFIGKDSTTSQFKFTGGTSAGTQTEHSSTPFTTQFHGFTDEETSRLINRKFKQAQSSIGSVSTGTSTLTGGTFESQAFDSFNRFSDKLIQGSKRAETSRKTSETLDFPTRGSTLASQFSSEGTKQDQSSFSTSLTDSHTKFGSRPNTFSGHSFGSGSTFTVGSQTRGSSQSSSAAGQETTRSALSGSSDSFTSDSHAVILGSRSQSDQSVSLDSSRQSDSLSLSTGARQNSDSSSSATSQVQSDGNKFLSQRLSSGLSGVRGGASRTSNSRPTFNIRSNQQSSNVHSAARQTKLRASHSGDQRITTSRFGTQQVITPPSSSQRTSISQSGNQQVRAPFSGNQETRTSLTNNQQIRTFNNQQSTSDSHFQQQSTQVGSSSFNTQQQQPNPLLQQSGGEPLSEDIINGSLFITNQNLDGIDAIELARNGITGQSFAYRLVSIPIRP</sequence>
<proteinExistence type="predicted"/>
<protein>
    <submittedName>
        <fullName evidence="5">Uncharacterized protein</fullName>
    </submittedName>
</protein>
<evidence type="ECO:0000256" key="2">
    <source>
        <dbReference type="PROSITE-ProRule" id="PRU00497"/>
    </source>
</evidence>
<keyword evidence="6" id="KW-1185">Reference proteome</keyword>